<dbReference type="EMBL" id="VSKL01000002">
    <property type="protein sequence ID" value="TYB73581.1"/>
    <property type="molecule type" value="Genomic_DNA"/>
</dbReference>
<dbReference type="Pfam" id="PF00149">
    <property type="entry name" value="Metallophos"/>
    <property type="match status" value="1"/>
</dbReference>
<dbReference type="Proteomes" id="UP000324358">
    <property type="component" value="Unassembled WGS sequence"/>
</dbReference>
<dbReference type="SUPFAM" id="SSF56300">
    <property type="entry name" value="Metallo-dependent phosphatases"/>
    <property type="match status" value="1"/>
</dbReference>
<keyword evidence="4" id="KW-1185">Reference proteome</keyword>
<feature type="domain" description="Calcineurin-like phosphoesterase" evidence="1">
    <location>
        <begin position="2"/>
        <end position="252"/>
    </location>
</feature>
<sequence length="1051" mass="122112">MIRIIQLSDFHINPKNLKDWNNYIKKALLKKLEGLNEQHGITFIAFTGDLINIGGAEFSSVNEAFEKFKEQIISPIITSLDLPINKFLIIPGNHDIVRGEDSERDELGSKSYFNKPDNISDFMQSAVKNENYDGMKRMIPYKNFEKELYKDIESPHKITMFGSSFIIDSINDKKIGIACLNSAWRCYDKNDKGNLLIGEDQLIEHTNFIDSTDFKVALVHHPIDLLSPVEAKLILDHLHKDYDILLFGDSHETISSMSTGFTGTLFMNLAPSGISDIRDDSRKYSNGFTVIDIELNEKEICAQYFRYNHNKKDYVINTDSGNTDDGKFCQEIPDKQKKKNLSLINKGLENIKDNHYKFMNDCMIGVKVDINVSDIKDAFILPPITLGKSLSEEDKTPEVNINQIVKANYHQMFFGNKESGKTVLLFRLVREFVDEYQYTRKLPIYFNLEEIGNKEIETVLKDYLSFSTLELNQLIIDNNIVLLVDNLNYKDNGNNIDKIKKLEAFLDKNSNVQIIASGDGDISSGVPPIDYVEYCKIPFKSLFIQNLRSKEIKSIIKLWIPNEDNIQMESRLDKIVSDFSSFSLPSNAMSVSLFLWSTEHSDRKPINNAVLLDIYIEIILEKLNQDNIYRGSFDFTNKLQLLANIAQEMLVVGEENYSLLYSDYIKVIETYLAKVGFDYETDKIADYFIRRKLFTKYHGNRIKFSQSCFFHFFLAKRMEFNNDFKDYVIAEENYCKYIPEIDYYTGLVRSDKELLNTIFNRFKIEFSKTDHVFPQIENKWDRFFIVKFKKDDSQDIKFISAAKTTEISKIKENRPSEEMIEEFQNRRLSKITEPGKILKKNGNINLESLIILMSVVLRNSEGVEDFKLKKEIYSSLIKYTLIWTVLYREHIIDYILKHKKLPPTLSTNISVQRTLVNLPLHVQSGMSKWVGTPKLAKVILSKIESDLKGKSFTNSDLELFFSVALYGDIQGNNYPDYYKKLIKQLKNNPVRDYTLYKLIFYYYRRSRDGSPNEDLYLDMISDLKMKELNMPNKMKQKVINSYITAKKNMFG</sequence>
<dbReference type="InterPro" id="IPR004843">
    <property type="entry name" value="Calcineurin-like_PHP"/>
</dbReference>
<dbReference type="OrthoDB" id="651281at2"/>
<dbReference type="Pfam" id="PF24406">
    <property type="entry name" value="nSTAND_NTPase4"/>
    <property type="match status" value="1"/>
</dbReference>
<evidence type="ECO:0000259" key="2">
    <source>
        <dbReference type="Pfam" id="PF24406"/>
    </source>
</evidence>
<feature type="domain" description="STAND NTPase 4 small alpha/beta" evidence="2">
    <location>
        <begin position="657"/>
        <end position="714"/>
    </location>
</feature>
<evidence type="ECO:0000313" key="3">
    <source>
        <dbReference type="EMBL" id="TYB73581.1"/>
    </source>
</evidence>
<accession>A0A5D0QY22</accession>
<organism evidence="3 4">
    <name type="scientific">Bizionia algoritergicola</name>
    <dbReference type="NCBI Taxonomy" id="291187"/>
    <lineage>
        <taxon>Bacteria</taxon>
        <taxon>Pseudomonadati</taxon>
        <taxon>Bacteroidota</taxon>
        <taxon>Flavobacteriia</taxon>
        <taxon>Flavobacteriales</taxon>
        <taxon>Flavobacteriaceae</taxon>
        <taxon>Bizionia</taxon>
    </lineage>
</organism>
<dbReference type="AlphaFoldDB" id="A0A5D0QY22"/>
<dbReference type="InterPro" id="IPR027417">
    <property type="entry name" value="P-loop_NTPase"/>
</dbReference>
<dbReference type="Gene3D" id="3.60.21.10">
    <property type="match status" value="1"/>
</dbReference>
<gene>
    <name evidence="3" type="ORF">ES675_07960</name>
</gene>
<dbReference type="SUPFAM" id="SSF52540">
    <property type="entry name" value="P-loop containing nucleoside triphosphate hydrolases"/>
    <property type="match status" value="1"/>
</dbReference>
<name>A0A5D0QY22_9FLAO</name>
<proteinExistence type="predicted"/>
<dbReference type="RefSeq" id="WP_148367360.1">
    <property type="nucleotide sequence ID" value="NZ_VSKL01000002.1"/>
</dbReference>
<dbReference type="InterPro" id="IPR029052">
    <property type="entry name" value="Metallo-depent_PP-like"/>
</dbReference>
<protein>
    <submittedName>
        <fullName evidence="3">Metallophosphoesterase</fullName>
    </submittedName>
</protein>
<evidence type="ECO:0000259" key="1">
    <source>
        <dbReference type="Pfam" id="PF00149"/>
    </source>
</evidence>
<dbReference type="GO" id="GO:0016787">
    <property type="term" value="F:hydrolase activity"/>
    <property type="evidence" value="ECO:0007669"/>
    <property type="project" value="InterPro"/>
</dbReference>
<comment type="caution">
    <text evidence="3">The sequence shown here is derived from an EMBL/GenBank/DDBJ whole genome shotgun (WGS) entry which is preliminary data.</text>
</comment>
<dbReference type="InterPro" id="IPR057123">
    <property type="entry name" value="STAND_NTPase4_dom"/>
</dbReference>
<evidence type="ECO:0000313" key="4">
    <source>
        <dbReference type="Proteomes" id="UP000324358"/>
    </source>
</evidence>
<reference evidence="3 4" key="1">
    <citation type="submission" date="2019-08" db="EMBL/GenBank/DDBJ databases">
        <title>Genomes of Antarctic Bizionia species.</title>
        <authorList>
            <person name="Bowman J.P."/>
        </authorList>
    </citation>
    <scope>NUCLEOTIDE SEQUENCE [LARGE SCALE GENOMIC DNA]</scope>
    <source>
        <strain evidence="3 4">APA-1</strain>
    </source>
</reference>